<dbReference type="InterPro" id="IPR027967">
    <property type="entry name" value="DUF4612"/>
</dbReference>
<dbReference type="EMBL" id="JAODUP010000330">
    <property type="protein sequence ID" value="KAK2152364.1"/>
    <property type="molecule type" value="Genomic_DNA"/>
</dbReference>
<organism evidence="2 3">
    <name type="scientific">Paralvinella palmiformis</name>
    <dbReference type="NCBI Taxonomy" id="53620"/>
    <lineage>
        <taxon>Eukaryota</taxon>
        <taxon>Metazoa</taxon>
        <taxon>Spiralia</taxon>
        <taxon>Lophotrochozoa</taxon>
        <taxon>Annelida</taxon>
        <taxon>Polychaeta</taxon>
        <taxon>Sedentaria</taxon>
        <taxon>Canalipalpata</taxon>
        <taxon>Terebellida</taxon>
        <taxon>Terebelliformia</taxon>
        <taxon>Alvinellidae</taxon>
        <taxon>Paralvinella</taxon>
    </lineage>
</organism>
<dbReference type="Proteomes" id="UP001208570">
    <property type="component" value="Unassembled WGS sequence"/>
</dbReference>
<dbReference type="AlphaFoldDB" id="A0AAD9N2Z5"/>
<name>A0AAD9N2Z5_9ANNE</name>
<protein>
    <submittedName>
        <fullName evidence="2">Uncharacterized protein</fullName>
    </submittedName>
</protein>
<comment type="caution">
    <text evidence="2">The sequence shown here is derived from an EMBL/GenBank/DDBJ whole genome shotgun (WGS) entry which is preliminary data.</text>
</comment>
<evidence type="ECO:0000313" key="2">
    <source>
        <dbReference type="EMBL" id="KAK2152364.1"/>
    </source>
</evidence>
<evidence type="ECO:0000313" key="3">
    <source>
        <dbReference type="Proteomes" id="UP001208570"/>
    </source>
</evidence>
<evidence type="ECO:0000256" key="1">
    <source>
        <dbReference type="SAM" id="MobiDB-lite"/>
    </source>
</evidence>
<feature type="compositionally biased region" description="Basic and acidic residues" evidence="1">
    <location>
        <begin position="76"/>
        <end position="94"/>
    </location>
</feature>
<gene>
    <name evidence="2" type="ORF">LSH36_330g02023</name>
</gene>
<sequence length="135" mass="14598">MGCGQSIRKKSKHKTEIASTKKSYENKSFGAASLVESGCTANTNDLNEVAAKCSVSPSGGHSKSDDLPEQANGDTRLGHSLDGMRQKNSTRKDSGVVQSCLQTRSHMSQSQLEFFRLLDEKIAQGKDYDPSEVVS</sequence>
<keyword evidence="3" id="KW-1185">Reference proteome</keyword>
<feature type="compositionally biased region" description="Polar residues" evidence="1">
    <location>
        <begin position="96"/>
        <end position="107"/>
    </location>
</feature>
<reference evidence="2" key="1">
    <citation type="journal article" date="2023" name="Mol. Biol. Evol.">
        <title>Third-Generation Sequencing Reveals the Adaptive Role of the Epigenome in Three Deep-Sea Polychaetes.</title>
        <authorList>
            <person name="Perez M."/>
            <person name="Aroh O."/>
            <person name="Sun Y."/>
            <person name="Lan Y."/>
            <person name="Juniper S.K."/>
            <person name="Young C.R."/>
            <person name="Angers B."/>
            <person name="Qian P.Y."/>
        </authorList>
    </citation>
    <scope>NUCLEOTIDE SEQUENCE</scope>
    <source>
        <strain evidence="2">P08H-3</strain>
    </source>
</reference>
<feature type="region of interest" description="Disordered" evidence="1">
    <location>
        <begin position="53"/>
        <end position="107"/>
    </location>
</feature>
<feature type="region of interest" description="Disordered" evidence="1">
    <location>
        <begin position="1"/>
        <end position="23"/>
    </location>
</feature>
<accession>A0AAD9N2Z5</accession>
<dbReference type="Pfam" id="PF15389">
    <property type="entry name" value="DUF4612"/>
    <property type="match status" value="1"/>
</dbReference>
<proteinExistence type="predicted"/>